<dbReference type="RefSeq" id="XP_025340785.1">
    <property type="nucleotide sequence ID" value="XM_025487337.1"/>
</dbReference>
<evidence type="ECO:0000256" key="4">
    <source>
        <dbReference type="ARBA" id="ARBA00022824"/>
    </source>
</evidence>
<protein>
    <recommendedName>
        <fullName evidence="9">Ribophorin II C-terminal domain-containing protein</fullName>
    </recommendedName>
</protein>
<dbReference type="STRING" id="45357.A0A2V1APY7"/>
<dbReference type="GO" id="GO:0008250">
    <property type="term" value="C:oligosaccharyltransferase complex"/>
    <property type="evidence" value="ECO:0007669"/>
    <property type="project" value="InterPro"/>
</dbReference>
<keyword evidence="6 7" id="KW-0472">Membrane</keyword>
<dbReference type="GeneID" id="37009033"/>
<feature type="chain" id="PRO_5044185328" description="Ribophorin II C-terminal domain-containing protein" evidence="8">
    <location>
        <begin position="21"/>
        <end position="277"/>
    </location>
</feature>
<name>A0A2V1APY7_9ASCO</name>
<accession>A0A2V1APY7</accession>
<dbReference type="InterPro" id="IPR008814">
    <property type="entry name" value="Swp1"/>
</dbReference>
<feature type="signal peptide" evidence="8">
    <location>
        <begin position="1"/>
        <end position="20"/>
    </location>
</feature>
<dbReference type="UniPathway" id="UPA00378"/>
<dbReference type="GO" id="GO:0006487">
    <property type="term" value="P:protein N-linked glycosylation"/>
    <property type="evidence" value="ECO:0007669"/>
    <property type="project" value="TreeGrafter"/>
</dbReference>
<organism evidence="10 11">
    <name type="scientific">Candidozyma haemuli</name>
    <dbReference type="NCBI Taxonomy" id="45357"/>
    <lineage>
        <taxon>Eukaryota</taxon>
        <taxon>Fungi</taxon>
        <taxon>Dikarya</taxon>
        <taxon>Ascomycota</taxon>
        <taxon>Saccharomycotina</taxon>
        <taxon>Pichiomycetes</taxon>
        <taxon>Metschnikowiaceae</taxon>
        <taxon>Candidozyma</taxon>
    </lineage>
</organism>
<dbReference type="EMBL" id="PKFO01000002">
    <property type="protein sequence ID" value="PVH19845.1"/>
    <property type="molecule type" value="Genomic_DNA"/>
</dbReference>
<feature type="transmembrane region" description="Helical" evidence="7">
    <location>
        <begin position="180"/>
        <end position="203"/>
    </location>
</feature>
<sequence length="277" mass="29863">MQLSLVATVQWLMLLAGAFAYTIKTGTVSVNGDKAFDVVPGSDTVQRLTLESVRDKVAVSVSLSGANAAKPHQLNYVFSDGKGLDFAVFPSFDSKAQTVSSSLLVNKIPGSLLSQERLFVYLVAADESQKKKGNLYTLVAELVPSDALKASINYEAPTRLGALPEIHHIFREDPKTVTPIVPLFFGGIAVALLVILLGSWVSVLGDSLFVANQSIPFKGGFLTTIALIEFTFFRYYLSETIFTTIFYVGLLTGPALIFGSKALKALTKQRTVVEAST</sequence>
<evidence type="ECO:0000313" key="10">
    <source>
        <dbReference type="EMBL" id="PVH19845.1"/>
    </source>
</evidence>
<dbReference type="PANTHER" id="PTHR12640">
    <property type="entry name" value="RIBOPHORIN II"/>
    <property type="match status" value="1"/>
</dbReference>
<keyword evidence="5 7" id="KW-1133">Transmembrane helix</keyword>
<feature type="transmembrane region" description="Helical" evidence="7">
    <location>
        <begin position="241"/>
        <end position="260"/>
    </location>
</feature>
<dbReference type="Pfam" id="PF25147">
    <property type="entry name" value="Ribophorin_II_C"/>
    <property type="match status" value="1"/>
</dbReference>
<dbReference type="VEuPathDB" id="FungiDB:CXQ85_003703"/>
<gene>
    <name evidence="10" type="ORF">CXQ85_003703</name>
</gene>
<evidence type="ECO:0000256" key="7">
    <source>
        <dbReference type="SAM" id="Phobius"/>
    </source>
</evidence>
<dbReference type="PANTHER" id="PTHR12640:SF0">
    <property type="entry name" value="DOLICHYL-DIPHOSPHOOLIGOSACCHARIDE--PROTEIN GLYCOSYLTRANSFERASE SUBUNIT 2"/>
    <property type="match status" value="1"/>
</dbReference>
<dbReference type="OrthoDB" id="432292at2759"/>
<evidence type="ECO:0000256" key="1">
    <source>
        <dbReference type="ARBA" id="ARBA00004477"/>
    </source>
</evidence>
<keyword evidence="4" id="KW-0256">Endoplasmic reticulum</keyword>
<evidence type="ECO:0000313" key="11">
    <source>
        <dbReference type="Proteomes" id="UP000244309"/>
    </source>
</evidence>
<evidence type="ECO:0000256" key="3">
    <source>
        <dbReference type="ARBA" id="ARBA00022729"/>
    </source>
</evidence>
<keyword evidence="3 8" id="KW-0732">Signal</keyword>
<keyword evidence="2 7" id="KW-0812">Transmembrane</keyword>
<dbReference type="Proteomes" id="UP000244309">
    <property type="component" value="Unassembled WGS sequence"/>
</dbReference>
<comment type="caution">
    <text evidence="10">The sequence shown here is derived from an EMBL/GenBank/DDBJ whole genome shotgun (WGS) entry which is preliminary data.</text>
</comment>
<evidence type="ECO:0000256" key="8">
    <source>
        <dbReference type="SAM" id="SignalP"/>
    </source>
</evidence>
<dbReference type="AlphaFoldDB" id="A0A2V1APY7"/>
<evidence type="ECO:0000259" key="9">
    <source>
        <dbReference type="Pfam" id="PF25147"/>
    </source>
</evidence>
<feature type="domain" description="Ribophorin II C-terminal" evidence="9">
    <location>
        <begin position="170"/>
        <end position="270"/>
    </location>
</feature>
<evidence type="ECO:0000256" key="5">
    <source>
        <dbReference type="ARBA" id="ARBA00022989"/>
    </source>
</evidence>
<evidence type="ECO:0000256" key="2">
    <source>
        <dbReference type="ARBA" id="ARBA00022692"/>
    </source>
</evidence>
<keyword evidence="11" id="KW-1185">Reference proteome</keyword>
<evidence type="ECO:0000256" key="6">
    <source>
        <dbReference type="ARBA" id="ARBA00023136"/>
    </source>
</evidence>
<dbReference type="InterPro" id="IPR056790">
    <property type="entry name" value="Ribophorin_II_C"/>
</dbReference>
<comment type="subcellular location">
    <subcellularLocation>
        <location evidence="1">Endoplasmic reticulum membrane</location>
        <topology evidence="1">Multi-pass membrane protein</topology>
    </subcellularLocation>
</comment>
<reference evidence="10 11" key="1">
    <citation type="submission" date="2017-12" db="EMBL/GenBank/DDBJ databases">
        <title>Genome Sequence of a Multidrug-Resistant Candida haemulonii Isolate from a Patient with Chronic Leg Ulcers in Israel.</title>
        <authorList>
            <person name="Chow N.A."/>
            <person name="Gade L."/>
            <person name="Batra D."/>
            <person name="Rowe L.A."/>
            <person name="Ben-Ami R."/>
            <person name="Loparev V.N."/>
            <person name="Litvintseva A.P."/>
        </authorList>
    </citation>
    <scope>NUCLEOTIDE SEQUENCE [LARGE SCALE GENOMIC DNA]</scope>
    <source>
        <strain evidence="10 11">B11899</strain>
    </source>
</reference>
<feature type="transmembrane region" description="Helical" evidence="7">
    <location>
        <begin position="215"/>
        <end position="235"/>
    </location>
</feature>
<proteinExistence type="predicted"/>